<keyword evidence="8" id="KW-1185">Reference proteome</keyword>
<evidence type="ECO:0000313" key="8">
    <source>
        <dbReference type="Proteomes" id="UP000075359"/>
    </source>
</evidence>
<dbReference type="InterPro" id="IPR051533">
    <property type="entry name" value="WaaL-like"/>
</dbReference>
<dbReference type="PANTHER" id="PTHR37422">
    <property type="entry name" value="TEICHURONIC ACID BIOSYNTHESIS PROTEIN TUAE"/>
    <property type="match status" value="1"/>
</dbReference>
<dbReference type="STRING" id="1630136.AS592_05860"/>
<keyword evidence="4 5" id="KW-0472">Membrane</keyword>
<evidence type="ECO:0000256" key="3">
    <source>
        <dbReference type="ARBA" id="ARBA00022989"/>
    </source>
</evidence>
<evidence type="ECO:0000256" key="2">
    <source>
        <dbReference type="ARBA" id="ARBA00022692"/>
    </source>
</evidence>
<evidence type="ECO:0000256" key="1">
    <source>
        <dbReference type="ARBA" id="ARBA00004141"/>
    </source>
</evidence>
<proteinExistence type="predicted"/>
<evidence type="ECO:0000313" key="7">
    <source>
        <dbReference type="EMBL" id="KYJ86319.1"/>
    </source>
</evidence>
<feature type="transmembrane region" description="Helical" evidence="5">
    <location>
        <begin position="37"/>
        <end position="56"/>
    </location>
</feature>
<protein>
    <recommendedName>
        <fullName evidence="6">O-antigen ligase-related domain-containing protein</fullName>
    </recommendedName>
</protein>
<feature type="transmembrane region" description="Helical" evidence="5">
    <location>
        <begin position="92"/>
        <end position="110"/>
    </location>
</feature>
<feature type="transmembrane region" description="Helical" evidence="5">
    <location>
        <begin position="12"/>
        <end position="31"/>
    </location>
</feature>
<dbReference type="Pfam" id="PF04932">
    <property type="entry name" value="Wzy_C"/>
    <property type="match status" value="1"/>
</dbReference>
<dbReference type="OrthoDB" id="5292786at2"/>
<feature type="transmembrane region" description="Helical" evidence="5">
    <location>
        <begin position="160"/>
        <end position="178"/>
    </location>
</feature>
<feature type="transmembrane region" description="Helical" evidence="5">
    <location>
        <begin position="363"/>
        <end position="380"/>
    </location>
</feature>
<accession>A0A151CFR8</accession>
<evidence type="ECO:0000259" key="6">
    <source>
        <dbReference type="Pfam" id="PF04932"/>
    </source>
</evidence>
<comment type="subcellular location">
    <subcellularLocation>
        <location evidence="1">Membrane</location>
        <topology evidence="1">Multi-pass membrane protein</topology>
    </subcellularLocation>
</comment>
<feature type="transmembrane region" description="Helical" evidence="5">
    <location>
        <begin position="117"/>
        <end position="140"/>
    </location>
</feature>
<organism evidence="7 8">
    <name type="scientific">Sulfurovum riftiae</name>
    <dbReference type="NCBI Taxonomy" id="1630136"/>
    <lineage>
        <taxon>Bacteria</taxon>
        <taxon>Pseudomonadati</taxon>
        <taxon>Campylobacterota</taxon>
        <taxon>Epsilonproteobacteria</taxon>
        <taxon>Campylobacterales</taxon>
        <taxon>Sulfurovaceae</taxon>
        <taxon>Sulfurovum</taxon>
    </lineage>
</organism>
<dbReference type="AlphaFoldDB" id="A0A151CFR8"/>
<feature type="transmembrane region" description="Helical" evidence="5">
    <location>
        <begin position="210"/>
        <end position="226"/>
    </location>
</feature>
<gene>
    <name evidence="7" type="ORF">AS592_05860</name>
</gene>
<dbReference type="EMBL" id="LNKT01000034">
    <property type="protein sequence ID" value="KYJ86319.1"/>
    <property type="molecule type" value="Genomic_DNA"/>
</dbReference>
<reference evidence="7 8" key="1">
    <citation type="submission" date="2015-11" db="EMBL/GenBank/DDBJ databases">
        <title>Draft genome of Sulfurovum riftiae 1812E, a member of the Epsilonproteobacteria isolated from the tube of the deep-sea hydrothermal vent tubewom Riftia pachyptila.</title>
        <authorList>
            <person name="Vetriani C."/>
            <person name="Giovannelli D."/>
        </authorList>
    </citation>
    <scope>NUCLEOTIDE SEQUENCE [LARGE SCALE GENOMIC DNA]</scope>
    <source>
        <strain evidence="7 8">1812E</strain>
    </source>
</reference>
<dbReference type="PANTHER" id="PTHR37422:SF13">
    <property type="entry name" value="LIPOPOLYSACCHARIDE BIOSYNTHESIS PROTEIN PA4999-RELATED"/>
    <property type="match status" value="1"/>
</dbReference>
<comment type="caution">
    <text evidence="7">The sequence shown here is derived from an EMBL/GenBank/DDBJ whole genome shotgun (WGS) entry which is preliminary data.</text>
</comment>
<feature type="transmembrane region" description="Helical" evidence="5">
    <location>
        <begin position="233"/>
        <end position="250"/>
    </location>
</feature>
<dbReference type="GO" id="GO:0016020">
    <property type="term" value="C:membrane"/>
    <property type="evidence" value="ECO:0007669"/>
    <property type="project" value="UniProtKB-SubCell"/>
</dbReference>
<keyword evidence="3 5" id="KW-1133">Transmembrane helix</keyword>
<feature type="transmembrane region" description="Helical" evidence="5">
    <location>
        <begin position="185"/>
        <end position="204"/>
    </location>
</feature>
<feature type="transmembrane region" description="Helical" evidence="5">
    <location>
        <begin position="336"/>
        <end position="356"/>
    </location>
</feature>
<dbReference type="Proteomes" id="UP000075359">
    <property type="component" value="Unassembled WGS sequence"/>
</dbReference>
<evidence type="ECO:0000256" key="5">
    <source>
        <dbReference type="SAM" id="Phobius"/>
    </source>
</evidence>
<name>A0A151CFR8_9BACT</name>
<feature type="domain" description="O-antigen ligase-related" evidence="6">
    <location>
        <begin position="194"/>
        <end position="349"/>
    </location>
</feature>
<sequence length="420" mass="48639">MKNNIIEKFKFGSVFYSEVLNVLFVVYALLLPFSNAFSTHTGPYLLLFFWVLEGGFVRKLEKIRSEKAIWFLLLFFFINLLSLLWTTDIKEGIYILKFYFAITVVFVTMYTSMKERYLLPAIFAFLIAMFISEIVSYGVFLEWWTTKHSSPSMPTPFMHHVPYSIFLVVTIFLLLGQILNRRISLALRIFETIFLLSATANLFINGGRTGQLAFIFGLLVFVWSYFGTRLKYLFVTMLVLASLFFAAYNFSPIFHNRVHQAVSDIQKIQNNNLNSSWGSRIAMKIVSFDILMEHPIIGVGVGDTRDAYREALKQPEFKKYTFTKNVHHVHDQYLQIALQAGLLGLIPFLLFIWFLFRAKYKNPLAKSTLYAVLIVFIFSFSADVPLGNYLSGLFAFAIAFLLLRSQENIFETDHRVKDTQ</sequence>
<feature type="transmembrane region" description="Helical" evidence="5">
    <location>
        <begin position="386"/>
        <end position="403"/>
    </location>
</feature>
<feature type="transmembrane region" description="Helical" evidence="5">
    <location>
        <begin position="68"/>
        <end position="86"/>
    </location>
</feature>
<keyword evidence="2 5" id="KW-0812">Transmembrane</keyword>
<evidence type="ECO:0000256" key="4">
    <source>
        <dbReference type="ARBA" id="ARBA00023136"/>
    </source>
</evidence>
<dbReference type="InterPro" id="IPR007016">
    <property type="entry name" value="O-antigen_ligase-rel_domated"/>
</dbReference>
<dbReference type="RefSeq" id="WP_067331186.1">
    <property type="nucleotide sequence ID" value="NZ_LNKT01000034.1"/>
</dbReference>